<gene>
    <name evidence="2" type="ORF">PUV54_11310</name>
</gene>
<dbReference type="AlphaFoldDB" id="A0AAE9ZAD8"/>
<proteinExistence type="predicted"/>
<feature type="domain" description="Helix-turn-helix" evidence="1">
    <location>
        <begin position="10"/>
        <end position="61"/>
    </location>
</feature>
<dbReference type="KEGG" id="hfl:PUV54_11310"/>
<dbReference type="Pfam" id="PF12728">
    <property type="entry name" value="HTH_17"/>
    <property type="match status" value="1"/>
</dbReference>
<reference evidence="2" key="1">
    <citation type="submission" date="2023-02" db="EMBL/GenBank/DDBJ databases">
        <title>Genome sequence of Hyphococcus flavus.</title>
        <authorList>
            <person name="Rong J.-C."/>
            <person name="Zhao Q."/>
            <person name="Yi M."/>
            <person name="Wu J.-Y."/>
        </authorList>
    </citation>
    <scope>NUCLEOTIDE SEQUENCE</scope>
    <source>
        <strain evidence="2">MCCC 1K03223</strain>
    </source>
</reference>
<dbReference type="InterPro" id="IPR041657">
    <property type="entry name" value="HTH_17"/>
</dbReference>
<keyword evidence="3" id="KW-1185">Reference proteome</keyword>
<dbReference type="SUPFAM" id="SSF46955">
    <property type="entry name" value="Putative DNA-binding domain"/>
    <property type="match status" value="1"/>
</dbReference>
<protein>
    <submittedName>
        <fullName evidence="2">Helix-turn-helix domain-containing protein</fullName>
    </submittedName>
</protein>
<dbReference type="RefSeq" id="WP_274492346.1">
    <property type="nucleotide sequence ID" value="NZ_CP118166.1"/>
</dbReference>
<dbReference type="Proteomes" id="UP001214043">
    <property type="component" value="Chromosome"/>
</dbReference>
<evidence type="ECO:0000313" key="3">
    <source>
        <dbReference type="Proteomes" id="UP001214043"/>
    </source>
</evidence>
<name>A0AAE9ZAD8_9PROT</name>
<sequence>MNLASEYPSLLNTEQAARYLGVSASFLAKARVNGSPSIPFTRIGVAVRYRKSDLDAFIDENMKTTTSEPKAA</sequence>
<accession>A0AAE9ZAD8</accession>
<evidence type="ECO:0000313" key="2">
    <source>
        <dbReference type="EMBL" id="WDI30544.1"/>
    </source>
</evidence>
<dbReference type="InterPro" id="IPR009061">
    <property type="entry name" value="DNA-bd_dom_put_sf"/>
</dbReference>
<evidence type="ECO:0000259" key="1">
    <source>
        <dbReference type="Pfam" id="PF12728"/>
    </source>
</evidence>
<organism evidence="2 3">
    <name type="scientific">Hyphococcus flavus</name>
    <dbReference type="NCBI Taxonomy" id="1866326"/>
    <lineage>
        <taxon>Bacteria</taxon>
        <taxon>Pseudomonadati</taxon>
        <taxon>Pseudomonadota</taxon>
        <taxon>Alphaproteobacteria</taxon>
        <taxon>Parvularculales</taxon>
        <taxon>Parvularculaceae</taxon>
        <taxon>Hyphococcus</taxon>
    </lineage>
</organism>
<dbReference type="EMBL" id="CP118166">
    <property type="protein sequence ID" value="WDI30544.1"/>
    <property type="molecule type" value="Genomic_DNA"/>
</dbReference>